<reference evidence="1" key="1">
    <citation type="submission" date="2022-12" db="EMBL/GenBank/DDBJ databases">
        <title>Reclassification of two methanogenic archaea species isolated from the Kolyma lowland permafrost.</title>
        <authorList>
            <person name="Trubitsyn V.E."/>
            <person name="Rivkina E.M."/>
            <person name="Shcherbakova V.A."/>
        </authorList>
    </citation>
    <scope>NUCLEOTIDE SEQUENCE</scope>
    <source>
        <strain evidence="1">M2</strain>
        <strain evidence="2">MK4</strain>
    </source>
</reference>
<dbReference type="AlphaFoldDB" id="A0A9E4ZV65"/>
<dbReference type="PANTHER" id="PTHR30289">
    <property type="entry name" value="UNCHARACTERIZED PROTEIN YBCL-RELATED"/>
    <property type="match status" value="1"/>
</dbReference>
<keyword evidence="3" id="KW-1185">Reference proteome</keyword>
<dbReference type="Pfam" id="PF01161">
    <property type="entry name" value="PBP"/>
    <property type="match status" value="1"/>
</dbReference>
<gene>
    <name evidence="2" type="ORF">O3H35_07405</name>
    <name evidence="1" type="ORF">O3H54_02290</name>
</gene>
<dbReference type="InterPro" id="IPR036610">
    <property type="entry name" value="PEBP-like_sf"/>
</dbReference>
<dbReference type="Proteomes" id="UP001068021">
    <property type="component" value="Unassembled WGS sequence"/>
</dbReference>
<dbReference type="PANTHER" id="PTHR30289:SF1">
    <property type="entry name" value="PEBP (PHOSPHATIDYLETHANOLAMINE-BINDING PROTEIN) FAMILY PROTEIN"/>
    <property type="match status" value="1"/>
</dbReference>
<organism evidence="1 3">
    <name type="scientific">Methanobacterium veterum</name>
    <dbReference type="NCBI Taxonomy" id="408577"/>
    <lineage>
        <taxon>Archaea</taxon>
        <taxon>Methanobacteriati</taxon>
        <taxon>Methanobacteriota</taxon>
        <taxon>Methanomada group</taxon>
        <taxon>Methanobacteria</taxon>
        <taxon>Methanobacteriales</taxon>
        <taxon>Methanobacteriaceae</taxon>
        <taxon>Methanobacterium</taxon>
    </lineage>
</organism>
<dbReference type="EMBL" id="JAPVES010000030">
    <property type="protein sequence ID" value="MCZ3372455.1"/>
    <property type="molecule type" value="Genomic_DNA"/>
</dbReference>
<evidence type="ECO:0000313" key="2">
    <source>
        <dbReference type="EMBL" id="MCZ3372455.1"/>
    </source>
</evidence>
<dbReference type="SUPFAM" id="SSF49777">
    <property type="entry name" value="PEBP-like"/>
    <property type="match status" value="1"/>
</dbReference>
<protein>
    <submittedName>
        <fullName evidence="1">YbhB/YbcL family Raf kinase inhibitor-like protein</fullName>
    </submittedName>
</protein>
<dbReference type="NCBIfam" id="TIGR00481">
    <property type="entry name" value="YbhB/YbcL family Raf kinase inhibitor-like protein"/>
    <property type="match status" value="1"/>
</dbReference>
<evidence type="ECO:0000313" key="3">
    <source>
        <dbReference type="Proteomes" id="UP001068021"/>
    </source>
</evidence>
<dbReference type="Gene3D" id="3.90.280.10">
    <property type="entry name" value="PEBP-like"/>
    <property type="match status" value="1"/>
</dbReference>
<sequence>MGINLMSDIFEEGDIIPIMHTCDDKNISPPLRWDSLPERTISFAILCEDPDAPMGTWTHWIIYNIPPNVMELSAEIKNEEKLSNGMMQGINDFGYAGYGGPCPPEGEEHRYFFRIYALDTTLNLSQGANREEFLRALNENVLDEGQLMGIYGR</sequence>
<evidence type="ECO:0000313" key="1">
    <source>
        <dbReference type="EMBL" id="MCZ3364701.1"/>
    </source>
</evidence>
<dbReference type="CDD" id="cd00865">
    <property type="entry name" value="PEBP_bact_arch"/>
    <property type="match status" value="1"/>
</dbReference>
<dbReference type="Proteomes" id="UP001074446">
    <property type="component" value="Unassembled WGS sequence"/>
</dbReference>
<proteinExistence type="predicted"/>
<dbReference type="RefSeq" id="WP_048080038.1">
    <property type="nucleotide sequence ID" value="NZ_JAPVER010000018.1"/>
</dbReference>
<name>A0A9E4ZV65_9EURY</name>
<comment type="caution">
    <text evidence="1">The sequence shown here is derived from an EMBL/GenBank/DDBJ whole genome shotgun (WGS) entry which is preliminary data.</text>
</comment>
<dbReference type="InterPro" id="IPR005247">
    <property type="entry name" value="YbhB_YbcL/LppC-like"/>
</dbReference>
<dbReference type="InterPro" id="IPR008914">
    <property type="entry name" value="PEBP"/>
</dbReference>
<accession>A0A9E4ZV65</accession>
<dbReference type="EMBL" id="JAPVER010000018">
    <property type="protein sequence ID" value="MCZ3364701.1"/>
    <property type="molecule type" value="Genomic_DNA"/>
</dbReference>